<proteinExistence type="predicted"/>
<reference evidence="3 4" key="3">
    <citation type="journal article" date="2018" name="New Phytol.">
        <title>High intraspecific genome diversity in the model arbuscular mycorrhizal symbiont Rhizophagus irregularis.</title>
        <authorList>
            <person name="Chen E.C.H."/>
            <person name="Morin E."/>
            <person name="Beaudet D."/>
            <person name="Noel J."/>
            <person name="Yildirir G."/>
            <person name="Ndikumana S."/>
            <person name="Charron P."/>
            <person name="St-Onge C."/>
            <person name="Giorgi J."/>
            <person name="Kruger M."/>
            <person name="Marton T."/>
            <person name="Ropars J."/>
            <person name="Grigoriev I.V."/>
            <person name="Hainaut M."/>
            <person name="Henrissat B."/>
            <person name="Roux C."/>
            <person name="Martin F."/>
            <person name="Corradi N."/>
        </authorList>
    </citation>
    <scope>NUCLEOTIDE SEQUENCE [LARGE SCALE GENOMIC DNA]</scope>
    <source>
        <strain evidence="4">DAOM 181602 / DAOM 197198 / MUCL 43194</strain>
        <strain evidence="3">DAOM 197198</strain>
    </source>
</reference>
<feature type="compositionally biased region" description="Basic and acidic residues" evidence="1">
    <location>
        <begin position="1"/>
        <end position="19"/>
    </location>
</feature>
<reference evidence="2" key="2">
    <citation type="submission" date="2013-07" db="EMBL/GenBank/DDBJ databases">
        <title>The genome of an arbuscular mycorrhizal fungus provides insights into the evolution of the oldest plant symbiosis.</title>
        <authorList>
            <consortium name="DOE Joint Genome Institute"/>
            <person name="Tisserant E."/>
            <person name="Malbreil M."/>
            <person name="Kuo A."/>
            <person name="Kohler A."/>
            <person name="Symeonidi A."/>
            <person name="Balestrini R."/>
            <person name="Charron P."/>
            <person name="Duensing N."/>
            <person name="Frei-dit-Frey N."/>
            <person name="Gianinazzi-Pearson V."/>
            <person name="Gilbert B."/>
            <person name="Handa Y."/>
            <person name="Hijri M."/>
            <person name="Kaul R."/>
            <person name="Kawaguchi M."/>
            <person name="Krajinski F."/>
            <person name="Lammers P."/>
            <person name="Lapierre D."/>
            <person name="Masclaux F.G."/>
            <person name="Murat C."/>
            <person name="Morin E."/>
            <person name="Ndikumana S."/>
            <person name="Pagni M."/>
            <person name="Petitpierre D."/>
            <person name="Requena N."/>
            <person name="Rosikiewicz P."/>
            <person name="Riley R."/>
            <person name="Saito K."/>
            <person name="San Clemente H."/>
            <person name="Shapiro H."/>
            <person name="van Tuinen D."/>
            <person name="Becard G."/>
            <person name="Bonfante P."/>
            <person name="Paszkowski U."/>
            <person name="Shachar-Hill Y."/>
            <person name="Young J.P."/>
            <person name="Sanders I.R."/>
            <person name="Henrissat B."/>
            <person name="Rensing S.A."/>
            <person name="Grigoriev I.V."/>
            <person name="Corradi N."/>
            <person name="Roux C."/>
            <person name="Martin F."/>
        </authorList>
    </citation>
    <scope>NUCLEOTIDE SEQUENCE</scope>
    <source>
        <strain evidence="2">DAOM 197198</strain>
    </source>
</reference>
<sequence>MNNQNDDDKKGKDKQEKSKTKVNSNPLENINDGDDKNVRFTAPYNQTSKIGSNYKNDNVNQSYKTPEIQNNNDKRKSINEGSTRVNLYEHTENNDQLWKQQVENTTNSFMENSTGQRASTSQNNEESASTTQDQSQRSLFTGGFSSFYNTAKNIKNIAKNLRRT</sequence>
<reference evidence="3 4" key="1">
    <citation type="journal article" date="2013" name="Proc. Natl. Acad. Sci. U.S.A.">
        <title>Genome of an arbuscular mycorrhizal fungus provides insight into the oldest plant symbiosis.</title>
        <authorList>
            <person name="Tisserant E."/>
            <person name="Malbreil M."/>
            <person name="Kuo A."/>
            <person name="Kohler A."/>
            <person name="Symeonidi A."/>
            <person name="Balestrini R."/>
            <person name="Charron P."/>
            <person name="Duensing N."/>
            <person name="Frei Dit Frey N."/>
            <person name="Gianinazzi-Pearson V."/>
            <person name="Gilbert L.B."/>
            <person name="Handa Y."/>
            <person name="Herr J.R."/>
            <person name="Hijri M."/>
            <person name="Koul R."/>
            <person name="Kawaguchi M."/>
            <person name="Krajinski F."/>
            <person name="Lammers P.J."/>
            <person name="Masclaux F.G."/>
            <person name="Murat C."/>
            <person name="Morin E."/>
            <person name="Ndikumana S."/>
            <person name="Pagni M."/>
            <person name="Petitpierre D."/>
            <person name="Requena N."/>
            <person name="Rosikiewicz P."/>
            <person name="Riley R."/>
            <person name="Saito K."/>
            <person name="San Clemente H."/>
            <person name="Shapiro H."/>
            <person name="van Tuinen D."/>
            <person name="Becard G."/>
            <person name="Bonfante P."/>
            <person name="Paszkowski U."/>
            <person name="Shachar-Hill Y.Y."/>
            <person name="Tuskan G.A."/>
            <person name="Young P.W."/>
            <person name="Sanders I.R."/>
            <person name="Henrissat B."/>
            <person name="Rensing S.A."/>
            <person name="Grigoriev I.V."/>
            <person name="Corradi N."/>
            <person name="Roux C."/>
            <person name="Martin F."/>
        </authorList>
    </citation>
    <scope>NUCLEOTIDE SEQUENCE [LARGE SCALE GENOMIC DNA]</scope>
    <source>
        <strain evidence="4">DAOM 181602 / DAOM 197198 / MUCL 43194</strain>
        <strain evidence="3">DAOM 197198</strain>
    </source>
</reference>
<dbReference type="HOGENOM" id="CLU_1622986_0_0_1"/>
<evidence type="ECO:0000313" key="3">
    <source>
        <dbReference type="EMBL" id="POG76573.1"/>
    </source>
</evidence>
<dbReference type="VEuPathDB" id="FungiDB:RhiirFUN_008712"/>
<evidence type="ECO:0000256" key="1">
    <source>
        <dbReference type="SAM" id="MobiDB-lite"/>
    </source>
</evidence>
<feature type="region of interest" description="Disordered" evidence="1">
    <location>
        <begin position="1"/>
        <end position="78"/>
    </location>
</feature>
<dbReference type="AlphaFoldDB" id="U9SV49"/>
<feature type="non-terminal residue" evidence="2">
    <location>
        <position position="164"/>
    </location>
</feature>
<name>U9SV49_RHIID</name>
<evidence type="ECO:0000313" key="2">
    <source>
        <dbReference type="EMBL" id="ERZ94995.1"/>
    </source>
</evidence>
<dbReference type="Proteomes" id="UP000018888">
    <property type="component" value="Unassembled WGS sequence"/>
</dbReference>
<keyword evidence="4" id="KW-1185">Reference proteome</keyword>
<protein>
    <submittedName>
        <fullName evidence="2">Uncharacterized protein</fullName>
    </submittedName>
</protein>
<organism evidence="2">
    <name type="scientific">Rhizophagus irregularis (strain DAOM 181602 / DAOM 197198 / MUCL 43194)</name>
    <name type="common">Arbuscular mycorrhizal fungus</name>
    <name type="synonym">Glomus intraradices</name>
    <dbReference type="NCBI Taxonomy" id="747089"/>
    <lineage>
        <taxon>Eukaryota</taxon>
        <taxon>Fungi</taxon>
        <taxon>Fungi incertae sedis</taxon>
        <taxon>Mucoromycota</taxon>
        <taxon>Glomeromycotina</taxon>
        <taxon>Glomeromycetes</taxon>
        <taxon>Glomerales</taxon>
        <taxon>Glomeraceae</taxon>
        <taxon>Rhizophagus</taxon>
    </lineage>
</organism>
<accession>U9SV49</accession>
<feature type="compositionally biased region" description="Polar residues" evidence="1">
    <location>
        <begin position="43"/>
        <end position="71"/>
    </location>
</feature>
<dbReference type="EMBL" id="KI301575">
    <property type="protein sequence ID" value="ERZ94995.1"/>
    <property type="molecule type" value="Genomic_DNA"/>
</dbReference>
<feature type="region of interest" description="Disordered" evidence="1">
    <location>
        <begin position="111"/>
        <end position="137"/>
    </location>
</feature>
<gene>
    <name evidence="3" type="ORF">GLOIN_2v1555598</name>
    <name evidence="2" type="ORF">GLOINDRAFT_341478</name>
</gene>
<evidence type="ECO:0000313" key="4">
    <source>
        <dbReference type="Proteomes" id="UP000018888"/>
    </source>
</evidence>
<dbReference type="EMBL" id="AUPC02000049">
    <property type="protein sequence ID" value="POG76573.1"/>
    <property type="molecule type" value="Genomic_DNA"/>
</dbReference>